<sequence>MTYSNSLSDDTVPLILDTSVLINLHASRCGVDILTSIPNPIVVAKVVASELENETSRRNGEEAFLRALSAAGHVTLADLSDQEFEMFFELTSVSPSLDDGEAATITLASARGLYPVIDEKRGRTRANAIMGVEPAWSLDLVLHPITAESLGAEGHREALFRALRDGRMRIPPESTSHVVDIIGIENAEYCTCLPAYKQLFARRDQRQQRVDRMLL</sequence>
<organism evidence="1 2">
    <name type="scientific">Rhizobium leguminosarum bv. viciae</name>
    <dbReference type="NCBI Taxonomy" id="387"/>
    <lineage>
        <taxon>Bacteria</taxon>
        <taxon>Pseudomonadati</taxon>
        <taxon>Pseudomonadota</taxon>
        <taxon>Alphaproteobacteria</taxon>
        <taxon>Hyphomicrobiales</taxon>
        <taxon>Rhizobiaceae</taxon>
        <taxon>Rhizobium/Agrobacterium group</taxon>
        <taxon>Rhizobium</taxon>
    </lineage>
</organism>
<dbReference type="EMBL" id="WIEZ01000018">
    <property type="protein sequence ID" value="NKM48779.1"/>
    <property type="molecule type" value="Genomic_DNA"/>
</dbReference>
<comment type="caution">
    <text evidence="1">The sequence shown here is derived from an EMBL/GenBank/DDBJ whole genome shotgun (WGS) entry which is preliminary data.</text>
</comment>
<protein>
    <submittedName>
        <fullName evidence="1">DNA-binding protein</fullName>
    </submittedName>
</protein>
<dbReference type="InterPro" id="IPR021799">
    <property type="entry name" value="PIN-like_prokaryotic"/>
</dbReference>
<dbReference type="Proteomes" id="UP000662259">
    <property type="component" value="Unassembled WGS sequence"/>
</dbReference>
<dbReference type="Pfam" id="PF11848">
    <property type="entry name" value="DUF3368"/>
    <property type="match status" value="1"/>
</dbReference>
<dbReference type="RefSeq" id="WP_130804318.1">
    <property type="nucleotide sequence ID" value="NZ_WIEZ01000018.1"/>
</dbReference>
<evidence type="ECO:0000313" key="2">
    <source>
        <dbReference type="Proteomes" id="UP000662259"/>
    </source>
</evidence>
<keyword evidence="1" id="KW-0238">DNA-binding</keyword>
<accession>A0A8I2KJ78</accession>
<dbReference type="GO" id="GO:0003677">
    <property type="term" value="F:DNA binding"/>
    <property type="evidence" value="ECO:0007669"/>
    <property type="project" value="UniProtKB-KW"/>
</dbReference>
<reference evidence="1" key="1">
    <citation type="submission" date="2019-10" db="EMBL/GenBank/DDBJ databases">
        <title>Rhizobium leguminosarum symbiovar viciae collection.</title>
        <authorList>
            <person name="Boivin S."/>
            <person name="Lepetit M."/>
        </authorList>
    </citation>
    <scope>NUCLEOTIDE SEQUENCE</scope>
    <source>
        <strain evidence="1">L143</strain>
    </source>
</reference>
<dbReference type="AlphaFoldDB" id="A0A8I2KJ78"/>
<gene>
    <name evidence="1" type="ORF">GFL91_28265</name>
</gene>
<proteinExistence type="predicted"/>
<evidence type="ECO:0000313" key="1">
    <source>
        <dbReference type="EMBL" id="NKM48779.1"/>
    </source>
</evidence>
<name>A0A8I2KJ78_RHILV</name>